<dbReference type="GO" id="GO:0000160">
    <property type="term" value="P:phosphorelay signal transduction system"/>
    <property type="evidence" value="ECO:0007669"/>
    <property type="project" value="InterPro"/>
</dbReference>
<gene>
    <name evidence="4" type="ORF">SAMN02982917_0487</name>
</gene>
<dbReference type="SMART" id="SM00448">
    <property type="entry name" value="REC"/>
    <property type="match status" value="1"/>
</dbReference>
<dbReference type="InterPro" id="IPR050595">
    <property type="entry name" value="Bact_response_regulator"/>
</dbReference>
<dbReference type="EMBL" id="FXAK01000010">
    <property type="protein sequence ID" value="SMF92123.1"/>
    <property type="molecule type" value="Genomic_DNA"/>
</dbReference>
<dbReference type="PANTHER" id="PTHR44591:SF24">
    <property type="entry name" value="PROTEIN-GLUTAMATE METHYLESTERASE_PROTEIN-GLUTAMINE GLUTAMINASE 1"/>
    <property type="match status" value="1"/>
</dbReference>
<dbReference type="OrthoDB" id="582170at2"/>
<evidence type="ECO:0000256" key="1">
    <source>
        <dbReference type="ARBA" id="ARBA00022553"/>
    </source>
</evidence>
<dbReference type="AlphaFoldDB" id="A0A1X7HSK1"/>
<feature type="domain" description="Response regulatory" evidence="3">
    <location>
        <begin position="10"/>
        <end position="120"/>
    </location>
</feature>
<dbReference type="SUPFAM" id="SSF52172">
    <property type="entry name" value="CheY-like"/>
    <property type="match status" value="1"/>
</dbReference>
<evidence type="ECO:0000313" key="4">
    <source>
        <dbReference type="EMBL" id="SMF92123.1"/>
    </source>
</evidence>
<dbReference type="RefSeq" id="WP_085092257.1">
    <property type="nucleotide sequence ID" value="NZ_FXAK01000010.1"/>
</dbReference>
<dbReference type="PANTHER" id="PTHR44591">
    <property type="entry name" value="STRESS RESPONSE REGULATOR PROTEIN 1"/>
    <property type="match status" value="1"/>
</dbReference>
<accession>A0A1X7HSK1</accession>
<dbReference type="STRING" id="286727.SAMN02982917_0487"/>
<keyword evidence="1 2" id="KW-0597">Phosphoprotein</keyword>
<dbReference type="Proteomes" id="UP000192936">
    <property type="component" value="Unassembled WGS sequence"/>
</dbReference>
<protein>
    <submittedName>
        <fullName evidence="4">CheY chemotaxis protein or a CheY-like REC (Receiver) domain</fullName>
    </submittedName>
</protein>
<name>A0A1X7HSK1_9PROT</name>
<sequence>MEADRSKPLRILLVEDEPLVAMAIEDSLEVQNVGVVGPAGTVAEALELIAKGGIDAALLDVTLRGERVDSVADALSARGIPFVFTTGHGAAGLPQSHQDRPVLTKPFREVEMTDAIDRYFRGAA</sequence>
<feature type="modified residue" description="4-aspartylphosphate" evidence="2">
    <location>
        <position position="60"/>
    </location>
</feature>
<proteinExistence type="predicted"/>
<reference evidence="4 5" key="1">
    <citation type="submission" date="2017-04" db="EMBL/GenBank/DDBJ databases">
        <authorList>
            <person name="Afonso C.L."/>
            <person name="Miller P.J."/>
            <person name="Scott M.A."/>
            <person name="Spackman E."/>
            <person name="Goraichik I."/>
            <person name="Dimitrov K.M."/>
            <person name="Suarez D.L."/>
            <person name="Swayne D.E."/>
        </authorList>
    </citation>
    <scope>NUCLEOTIDE SEQUENCE [LARGE SCALE GENOMIC DNA]</scope>
    <source>
        <strain evidence="4 5">A2P</strain>
    </source>
</reference>
<dbReference type="Pfam" id="PF00072">
    <property type="entry name" value="Response_reg"/>
    <property type="match status" value="1"/>
</dbReference>
<evidence type="ECO:0000259" key="3">
    <source>
        <dbReference type="PROSITE" id="PS50110"/>
    </source>
</evidence>
<evidence type="ECO:0000256" key="2">
    <source>
        <dbReference type="PROSITE-ProRule" id="PRU00169"/>
    </source>
</evidence>
<organism evidence="4 5">
    <name type="scientific">Azospirillum oryzae</name>
    <dbReference type="NCBI Taxonomy" id="286727"/>
    <lineage>
        <taxon>Bacteria</taxon>
        <taxon>Pseudomonadati</taxon>
        <taxon>Pseudomonadota</taxon>
        <taxon>Alphaproteobacteria</taxon>
        <taxon>Rhodospirillales</taxon>
        <taxon>Azospirillaceae</taxon>
        <taxon>Azospirillum</taxon>
    </lineage>
</organism>
<evidence type="ECO:0000313" key="5">
    <source>
        <dbReference type="Proteomes" id="UP000192936"/>
    </source>
</evidence>
<dbReference type="PROSITE" id="PS50110">
    <property type="entry name" value="RESPONSE_REGULATORY"/>
    <property type="match status" value="1"/>
</dbReference>
<dbReference type="InterPro" id="IPR001789">
    <property type="entry name" value="Sig_transdc_resp-reg_receiver"/>
</dbReference>
<dbReference type="Gene3D" id="3.40.50.2300">
    <property type="match status" value="1"/>
</dbReference>
<dbReference type="InterPro" id="IPR011006">
    <property type="entry name" value="CheY-like_superfamily"/>
</dbReference>